<protein>
    <submittedName>
        <fullName evidence="1">Uncharacterized protein</fullName>
    </submittedName>
</protein>
<organism evidence="1 2">
    <name type="scientific">Clavelina lepadiformis</name>
    <name type="common">Light-bulb sea squirt</name>
    <name type="synonym">Ascidia lepadiformis</name>
    <dbReference type="NCBI Taxonomy" id="159417"/>
    <lineage>
        <taxon>Eukaryota</taxon>
        <taxon>Metazoa</taxon>
        <taxon>Chordata</taxon>
        <taxon>Tunicata</taxon>
        <taxon>Ascidiacea</taxon>
        <taxon>Aplousobranchia</taxon>
        <taxon>Clavelinidae</taxon>
        <taxon>Clavelina</taxon>
    </lineage>
</organism>
<keyword evidence="2" id="KW-1185">Reference proteome</keyword>
<name>A0ABP0G122_CLALP</name>
<evidence type="ECO:0000313" key="2">
    <source>
        <dbReference type="Proteomes" id="UP001642483"/>
    </source>
</evidence>
<evidence type="ECO:0000313" key="1">
    <source>
        <dbReference type="EMBL" id="CAK8684511.1"/>
    </source>
</evidence>
<dbReference type="Proteomes" id="UP001642483">
    <property type="component" value="Unassembled WGS sequence"/>
</dbReference>
<sequence>MIYEDASLFKFLGDTDIGIVPSSNQEAVTDIRSVQVHYKDEIENQQIEFISLDPDKTLI</sequence>
<proteinExistence type="predicted"/>
<comment type="caution">
    <text evidence="1">The sequence shown here is derived from an EMBL/GenBank/DDBJ whole genome shotgun (WGS) entry which is preliminary data.</text>
</comment>
<dbReference type="EMBL" id="CAWYQH010000097">
    <property type="protein sequence ID" value="CAK8684511.1"/>
    <property type="molecule type" value="Genomic_DNA"/>
</dbReference>
<accession>A0ABP0G122</accession>
<gene>
    <name evidence="1" type="ORF">CVLEPA_LOCUS15486</name>
</gene>
<reference evidence="1 2" key="1">
    <citation type="submission" date="2024-02" db="EMBL/GenBank/DDBJ databases">
        <authorList>
            <person name="Daric V."/>
            <person name="Darras S."/>
        </authorList>
    </citation>
    <scope>NUCLEOTIDE SEQUENCE [LARGE SCALE GENOMIC DNA]</scope>
</reference>